<name>A0A1L0AP16_9GAMM</name>
<dbReference type="AlphaFoldDB" id="A0A1L0AP16"/>
<gene>
    <name evidence="1" type="ORF">NVI5450_4796</name>
</gene>
<evidence type="ECO:0000313" key="2">
    <source>
        <dbReference type="Proteomes" id="UP000183794"/>
    </source>
</evidence>
<proteinExistence type="predicted"/>
<evidence type="ECO:0000313" key="1">
    <source>
        <dbReference type="EMBL" id="SGZ19736.1"/>
    </source>
</evidence>
<dbReference type="EMBL" id="FPLD01000153">
    <property type="protein sequence ID" value="SGZ19736.1"/>
    <property type="molecule type" value="Genomic_DNA"/>
</dbReference>
<dbReference type="CDD" id="cd00085">
    <property type="entry name" value="HNHc"/>
    <property type="match status" value="1"/>
</dbReference>
<dbReference type="Proteomes" id="UP000183794">
    <property type="component" value="Unassembled WGS sequence"/>
</dbReference>
<sequence length="305" mass="35183">MRYIDMEEVELELPANRQAQVTAAWIYVNDKMDQKEAKIRAEGVRKNWPAAEITSKVAAGRIKARKAAITAKNTMWSDLSTLLADQSNGKCWYCESKELRSDNPIDHFRPKGKVVECSEHPGYWWLAFDWSNYRYACTYCNSRRVATESAGGKHDHFPLFTPPDWNKCEADTNAEKPMLLDPTKTNDCKLITFNQNGEACPNESDRSSDDFQRADKSIELYHLNHKNTTRARKQIHQEIRQLVASTNELFEQGLNAQSIAIESNIKTLLRKIRTTCKSTQFNTAAKLYLSQFDNHQWVKEILELR</sequence>
<accession>A0A1L0AP16</accession>
<protein>
    <submittedName>
        <fullName evidence="1">Uncharacterized protein</fullName>
    </submittedName>
</protein>
<dbReference type="InterPro" id="IPR003615">
    <property type="entry name" value="HNH_nuc"/>
</dbReference>
<dbReference type="Gene3D" id="1.10.30.50">
    <property type="match status" value="1"/>
</dbReference>
<dbReference type="OrthoDB" id="8824552at2"/>
<organism evidence="1 2">
    <name type="scientific">Moritella viscosa</name>
    <dbReference type="NCBI Taxonomy" id="80854"/>
    <lineage>
        <taxon>Bacteria</taxon>
        <taxon>Pseudomonadati</taxon>
        <taxon>Pseudomonadota</taxon>
        <taxon>Gammaproteobacteria</taxon>
        <taxon>Alteromonadales</taxon>
        <taxon>Moritellaceae</taxon>
        <taxon>Moritella</taxon>
    </lineage>
</organism>
<dbReference type="RefSeq" id="WP_075518622.1">
    <property type="nucleotide sequence ID" value="NZ_FPLD01000153.1"/>
</dbReference>
<reference evidence="1 2" key="1">
    <citation type="submission" date="2016-11" db="EMBL/GenBank/DDBJ databases">
        <authorList>
            <person name="Jaros S."/>
            <person name="Januszkiewicz K."/>
            <person name="Wedrychowicz H."/>
        </authorList>
    </citation>
    <scope>NUCLEOTIDE SEQUENCE [LARGE SCALE GENOMIC DNA]</scope>
    <source>
        <strain evidence="1">NVI 5450</strain>
    </source>
</reference>